<evidence type="ECO:0000313" key="1">
    <source>
        <dbReference type="EMBL" id="AKJ12160.1"/>
    </source>
</evidence>
<organism evidence="1 2">
    <name type="scientific">Streptomyces incarnatus</name>
    <dbReference type="NCBI Taxonomy" id="665007"/>
    <lineage>
        <taxon>Bacteria</taxon>
        <taxon>Bacillati</taxon>
        <taxon>Actinomycetota</taxon>
        <taxon>Actinomycetes</taxon>
        <taxon>Kitasatosporales</taxon>
        <taxon>Streptomycetaceae</taxon>
        <taxon>Streptomyces</taxon>
    </lineage>
</organism>
<sequence length="87" mass="9444">MGFINNAKAKGATDEARKAYTEGRSVLVYKFIEANKSSMTTAPMTGIGEQIEAVEAEGWVLDQMAAAESKTLSGERIGLVCLFRRRA</sequence>
<dbReference type="Proteomes" id="UP000035366">
    <property type="component" value="Chromosome"/>
</dbReference>
<reference evidence="1 2" key="1">
    <citation type="journal article" date="2015" name="ISME J.">
        <title>Draft Genome Sequence of Streptomyces incarnatus NRRL8089, which Produces the Nucleoside Antibiotic Sinefungin.</title>
        <authorList>
            <person name="Oshima K."/>
            <person name="Hattori M."/>
            <person name="Shimizu H."/>
            <person name="Fukuda K."/>
            <person name="Nemoto M."/>
            <person name="Inagaki K."/>
            <person name="Tamura T."/>
        </authorList>
    </citation>
    <scope>NUCLEOTIDE SEQUENCE [LARGE SCALE GENOMIC DNA]</scope>
    <source>
        <strain evidence="1 2">NRRL 8089</strain>
    </source>
</reference>
<dbReference type="EMBL" id="CP011497">
    <property type="protein sequence ID" value="AKJ12160.1"/>
    <property type="molecule type" value="Genomic_DNA"/>
</dbReference>
<keyword evidence="2" id="KW-1185">Reference proteome</keyword>
<protein>
    <submittedName>
        <fullName evidence="1">Uncharacterized protein</fullName>
    </submittedName>
</protein>
<accession>A0ABM5TMK5</accession>
<evidence type="ECO:0000313" key="2">
    <source>
        <dbReference type="Proteomes" id="UP000035366"/>
    </source>
</evidence>
<name>A0ABM5TMK5_9ACTN</name>
<proteinExistence type="predicted"/>
<gene>
    <name evidence="1" type="ORF">ABB07_19585</name>
</gene>
<dbReference type="RefSeq" id="WP_208899972.1">
    <property type="nucleotide sequence ID" value="NZ_CP011497.1"/>
</dbReference>